<reference evidence="8" key="1">
    <citation type="submission" date="2019-08" db="EMBL/GenBank/DDBJ databases">
        <authorList>
            <person name="Kucharzyk K."/>
            <person name="Murdoch R.W."/>
            <person name="Higgins S."/>
            <person name="Loffler F."/>
        </authorList>
    </citation>
    <scope>NUCLEOTIDE SEQUENCE</scope>
</reference>
<evidence type="ECO:0000256" key="3">
    <source>
        <dbReference type="ARBA" id="ARBA00022989"/>
    </source>
</evidence>
<evidence type="ECO:0000259" key="7">
    <source>
        <dbReference type="PROSITE" id="PS52015"/>
    </source>
</evidence>
<keyword evidence="2 6" id="KW-0812">Transmembrane</keyword>
<dbReference type="GO" id="GO:0016020">
    <property type="term" value="C:membrane"/>
    <property type="evidence" value="ECO:0007669"/>
    <property type="project" value="UniProtKB-SubCell"/>
</dbReference>
<evidence type="ECO:0000256" key="6">
    <source>
        <dbReference type="SAM" id="Phobius"/>
    </source>
</evidence>
<gene>
    <name evidence="8" type="ORF">SDC9_50208</name>
</gene>
<comment type="caution">
    <text evidence="8">The sequence shown here is derived from an EMBL/GenBank/DDBJ whole genome shotgun (WGS) entry which is preliminary data.</text>
</comment>
<feature type="domain" description="TonB C-terminal" evidence="7">
    <location>
        <begin position="156"/>
        <end position="242"/>
    </location>
</feature>
<dbReference type="SUPFAM" id="SSF74653">
    <property type="entry name" value="TolA/TonB C-terminal domain"/>
    <property type="match status" value="1"/>
</dbReference>
<feature type="region of interest" description="Disordered" evidence="5">
    <location>
        <begin position="61"/>
        <end position="158"/>
    </location>
</feature>
<dbReference type="GO" id="GO:0055085">
    <property type="term" value="P:transmembrane transport"/>
    <property type="evidence" value="ECO:0007669"/>
    <property type="project" value="InterPro"/>
</dbReference>
<protein>
    <recommendedName>
        <fullName evidence="7">TonB C-terminal domain-containing protein</fullName>
    </recommendedName>
</protein>
<evidence type="ECO:0000256" key="5">
    <source>
        <dbReference type="SAM" id="MobiDB-lite"/>
    </source>
</evidence>
<evidence type="ECO:0000256" key="4">
    <source>
        <dbReference type="ARBA" id="ARBA00023136"/>
    </source>
</evidence>
<feature type="compositionally biased region" description="Basic and acidic residues" evidence="5">
    <location>
        <begin position="77"/>
        <end position="115"/>
    </location>
</feature>
<dbReference type="InterPro" id="IPR006260">
    <property type="entry name" value="TonB/TolA_C"/>
</dbReference>
<dbReference type="AlphaFoldDB" id="A0A644WK61"/>
<evidence type="ECO:0000256" key="1">
    <source>
        <dbReference type="ARBA" id="ARBA00004167"/>
    </source>
</evidence>
<comment type="subcellular location">
    <subcellularLocation>
        <location evidence="1">Membrane</location>
        <topology evidence="1">Single-pass membrane protein</topology>
    </subcellularLocation>
</comment>
<keyword evidence="3 6" id="KW-1133">Transmembrane helix</keyword>
<keyword evidence="4 6" id="KW-0472">Membrane</keyword>
<evidence type="ECO:0000256" key="2">
    <source>
        <dbReference type="ARBA" id="ARBA00022692"/>
    </source>
</evidence>
<feature type="transmembrane region" description="Helical" evidence="6">
    <location>
        <begin position="15"/>
        <end position="37"/>
    </location>
</feature>
<dbReference type="Pfam" id="PF03544">
    <property type="entry name" value="TonB_C"/>
    <property type="match status" value="1"/>
</dbReference>
<proteinExistence type="predicted"/>
<feature type="compositionally biased region" description="Low complexity" evidence="5">
    <location>
        <begin position="65"/>
        <end position="76"/>
    </location>
</feature>
<dbReference type="Gene3D" id="3.30.2420.10">
    <property type="entry name" value="TonB"/>
    <property type="match status" value="1"/>
</dbReference>
<dbReference type="InterPro" id="IPR037682">
    <property type="entry name" value="TonB_C"/>
</dbReference>
<sequence length="242" mass="25658">MNELRNDKKMKKSELYAYIGTAISGIIILLILFFVMLPGLKKTEDGGIMISFGETFDGGGAVETPSQSVKQSSPPKAEIKEELLTQKDKSVAIPETKKKPDTRPSQTDDRLKKEQQASQQAEDLIGGSFGSGTGTGSGQTTGQETAGNPVGSGTSGGNTWSLSGRNLLGTIPTPAYNQNIEGYITVEIRVDANGNVTSARVSKATISDQTLRNAAENAAKRTKFSSGNGISTGTITYNFKLK</sequence>
<evidence type="ECO:0000313" key="8">
    <source>
        <dbReference type="EMBL" id="MPM03941.1"/>
    </source>
</evidence>
<dbReference type="PROSITE" id="PS52015">
    <property type="entry name" value="TONB_CTD"/>
    <property type="match status" value="1"/>
</dbReference>
<organism evidence="8">
    <name type="scientific">bioreactor metagenome</name>
    <dbReference type="NCBI Taxonomy" id="1076179"/>
    <lineage>
        <taxon>unclassified sequences</taxon>
        <taxon>metagenomes</taxon>
        <taxon>ecological metagenomes</taxon>
    </lineage>
</organism>
<dbReference type="NCBIfam" id="TIGR01352">
    <property type="entry name" value="tonB_Cterm"/>
    <property type="match status" value="1"/>
</dbReference>
<dbReference type="EMBL" id="VSSQ01000994">
    <property type="protein sequence ID" value="MPM03941.1"/>
    <property type="molecule type" value="Genomic_DNA"/>
</dbReference>
<feature type="compositionally biased region" description="Gly residues" evidence="5">
    <location>
        <begin position="127"/>
        <end position="139"/>
    </location>
</feature>
<name>A0A644WK61_9ZZZZ</name>
<accession>A0A644WK61</accession>